<organism evidence="2 3">
    <name type="scientific">Tetrahymena thermophila (strain SB210)</name>
    <dbReference type="NCBI Taxonomy" id="312017"/>
    <lineage>
        <taxon>Eukaryota</taxon>
        <taxon>Sar</taxon>
        <taxon>Alveolata</taxon>
        <taxon>Ciliophora</taxon>
        <taxon>Intramacronucleata</taxon>
        <taxon>Oligohymenophorea</taxon>
        <taxon>Hymenostomatida</taxon>
        <taxon>Tetrahymenina</taxon>
        <taxon>Tetrahymenidae</taxon>
        <taxon>Tetrahymena</taxon>
    </lineage>
</organism>
<dbReference type="GeneID" id="24442216"/>
<evidence type="ECO:0000256" key="1">
    <source>
        <dbReference type="SAM" id="MobiDB-lite"/>
    </source>
</evidence>
<dbReference type="AlphaFoldDB" id="W7X1W2"/>
<dbReference type="KEGG" id="tet:TTHERM_001359453"/>
<proteinExistence type="predicted"/>
<evidence type="ECO:0000313" key="3">
    <source>
        <dbReference type="Proteomes" id="UP000009168"/>
    </source>
</evidence>
<dbReference type="RefSeq" id="XP_012654231.1">
    <property type="nucleotide sequence ID" value="XM_012798777.1"/>
</dbReference>
<dbReference type="EMBL" id="GG662615">
    <property type="protein sequence ID" value="EWS73230.1"/>
    <property type="molecule type" value="Genomic_DNA"/>
</dbReference>
<feature type="compositionally biased region" description="Low complexity" evidence="1">
    <location>
        <begin position="1"/>
        <end position="10"/>
    </location>
</feature>
<name>W7X1W2_TETTS</name>
<sequence length="70" mass="8044">MLNLQNQNNIELEENEDSQDLSEYYVEEHAVESEEDDNGTNGQNEFFGITNPKKLIIQKSIASLNKQTKL</sequence>
<evidence type="ECO:0000313" key="2">
    <source>
        <dbReference type="EMBL" id="EWS73230.1"/>
    </source>
</evidence>
<gene>
    <name evidence="2" type="ORF">TTHERM_001359453</name>
</gene>
<accession>W7X1W2</accession>
<keyword evidence="3" id="KW-1185">Reference proteome</keyword>
<feature type="region of interest" description="Disordered" evidence="1">
    <location>
        <begin position="1"/>
        <end position="47"/>
    </location>
</feature>
<protein>
    <submittedName>
        <fullName evidence="2">Uncharacterized protein</fullName>
    </submittedName>
</protein>
<dbReference type="InParanoid" id="W7X1W2"/>
<dbReference type="Proteomes" id="UP000009168">
    <property type="component" value="Unassembled WGS sequence"/>
</dbReference>
<reference evidence="3" key="1">
    <citation type="journal article" date="2006" name="PLoS Biol.">
        <title>Macronuclear genome sequence of the ciliate Tetrahymena thermophila, a model eukaryote.</title>
        <authorList>
            <person name="Eisen J.A."/>
            <person name="Coyne R.S."/>
            <person name="Wu M."/>
            <person name="Wu D."/>
            <person name="Thiagarajan M."/>
            <person name="Wortman J.R."/>
            <person name="Badger J.H."/>
            <person name="Ren Q."/>
            <person name="Amedeo P."/>
            <person name="Jones K.M."/>
            <person name="Tallon L.J."/>
            <person name="Delcher A.L."/>
            <person name="Salzberg S.L."/>
            <person name="Silva J.C."/>
            <person name="Haas B.J."/>
            <person name="Majoros W.H."/>
            <person name="Farzad M."/>
            <person name="Carlton J.M."/>
            <person name="Smith R.K. Jr."/>
            <person name="Garg J."/>
            <person name="Pearlman R.E."/>
            <person name="Karrer K.M."/>
            <person name="Sun L."/>
            <person name="Manning G."/>
            <person name="Elde N.C."/>
            <person name="Turkewitz A.P."/>
            <person name="Asai D.J."/>
            <person name="Wilkes D.E."/>
            <person name="Wang Y."/>
            <person name="Cai H."/>
            <person name="Collins K."/>
            <person name="Stewart B.A."/>
            <person name="Lee S.R."/>
            <person name="Wilamowska K."/>
            <person name="Weinberg Z."/>
            <person name="Ruzzo W.L."/>
            <person name="Wloga D."/>
            <person name="Gaertig J."/>
            <person name="Frankel J."/>
            <person name="Tsao C.-C."/>
            <person name="Gorovsky M.A."/>
            <person name="Keeling P.J."/>
            <person name="Waller R.F."/>
            <person name="Patron N.J."/>
            <person name="Cherry J.M."/>
            <person name="Stover N.A."/>
            <person name="Krieger C.J."/>
            <person name="del Toro C."/>
            <person name="Ryder H.F."/>
            <person name="Williamson S.C."/>
            <person name="Barbeau R.A."/>
            <person name="Hamilton E.P."/>
            <person name="Orias E."/>
        </authorList>
    </citation>
    <scope>NUCLEOTIDE SEQUENCE [LARGE SCALE GENOMIC DNA]</scope>
    <source>
        <strain evidence="3">SB210</strain>
    </source>
</reference>
<feature type="compositionally biased region" description="Acidic residues" evidence="1">
    <location>
        <begin position="11"/>
        <end position="20"/>
    </location>
</feature>